<feature type="signal peptide" evidence="1">
    <location>
        <begin position="1"/>
        <end position="27"/>
    </location>
</feature>
<feature type="chain" id="PRO_5032835513" description="Defensin" evidence="1">
    <location>
        <begin position="28"/>
        <end position="90"/>
    </location>
</feature>
<accession>A0A835FGR6</accession>
<evidence type="ECO:0000313" key="3">
    <source>
        <dbReference type="Proteomes" id="UP000636709"/>
    </source>
</evidence>
<evidence type="ECO:0000256" key="1">
    <source>
        <dbReference type="SAM" id="SignalP"/>
    </source>
</evidence>
<keyword evidence="3" id="KW-1185">Reference proteome</keyword>
<organism evidence="2 3">
    <name type="scientific">Digitaria exilis</name>
    <dbReference type="NCBI Taxonomy" id="1010633"/>
    <lineage>
        <taxon>Eukaryota</taxon>
        <taxon>Viridiplantae</taxon>
        <taxon>Streptophyta</taxon>
        <taxon>Embryophyta</taxon>
        <taxon>Tracheophyta</taxon>
        <taxon>Spermatophyta</taxon>
        <taxon>Magnoliopsida</taxon>
        <taxon>Liliopsida</taxon>
        <taxon>Poales</taxon>
        <taxon>Poaceae</taxon>
        <taxon>PACMAD clade</taxon>
        <taxon>Panicoideae</taxon>
        <taxon>Panicodae</taxon>
        <taxon>Paniceae</taxon>
        <taxon>Anthephorinae</taxon>
        <taxon>Digitaria</taxon>
    </lineage>
</organism>
<protein>
    <recommendedName>
        <fullName evidence="4">Defensin</fullName>
    </recommendedName>
</protein>
<comment type="caution">
    <text evidence="2">The sequence shown here is derived from an EMBL/GenBank/DDBJ whole genome shotgun (WGS) entry which is preliminary data.</text>
</comment>
<dbReference type="OrthoDB" id="10453745at2759"/>
<gene>
    <name evidence="2" type="ORF">HU200_011362</name>
</gene>
<dbReference type="EMBL" id="JACEFO010000841">
    <property type="protein sequence ID" value="KAF8754889.1"/>
    <property type="molecule type" value="Genomic_DNA"/>
</dbReference>
<evidence type="ECO:0008006" key="4">
    <source>
        <dbReference type="Google" id="ProtNLM"/>
    </source>
</evidence>
<name>A0A835FGR6_9POAL</name>
<keyword evidence="1" id="KW-0732">Signal</keyword>
<dbReference type="AlphaFoldDB" id="A0A835FGR6"/>
<evidence type="ECO:0000313" key="2">
    <source>
        <dbReference type="EMBL" id="KAF8754889.1"/>
    </source>
</evidence>
<dbReference type="Proteomes" id="UP000636709">
    <property type="component" value="Unassembled WGS sequence"/>
</dbReference>
<reference evidence="2" key="1">
    <citation type="submission" date="2020-07" db="EMBL/GenBank/DDBJ databases">
        <title>Genome sequence and genetic diversity analysis of an under-domesticated orphan crop, white fonio (Digitaria exilis).</title>
        <authorList>
            <person name="Bennetzen J.L."/>
            <person name="Chen S."/>
            <person name="Ma X."/>
            <person name="Wang X."/>
            <person name="Yssel A.E.J."/>
            <person name="Chaluvadi S.R."/>
            <person name="Johnson M."/>
            <person name="Gangashetty P."/>
            <person name="Hamidou F."/>
            <person name="Sanogo M.D."/>
            <person name="Zwaenepoel A."/>
            <person name="Wallace J."/>
            <person name="Van De Peer Y."/>
            <person name="Van Deynze A."/>
        </authorList>
    </citation>
    <scope>NUCLEOTIDE SEQUENCE</scope>
    <source>
        <tissue evidence="2">Leaves</tissue>
    </source>
</reference>
<sequence>MAYQMIASAAASVLVLSFLLQSGVVDAVGLQGGGCTFRPSRFSDCDLCKPRCIFEGYSTGFCDGRKECMCVECSAHKPPMPLAAAPSGQS</sequence>
<proteinExistence type="predicted"/>